<keyword evidence="5" id="KW-1185">Reference proteome</keyword>
<proteinExistence type="predicted"/>
<feature type="compositionally biased region" description="Pro residues" evidence="2">
    <location>
        <begin position="64"/>
        <end position="109"/>
    </location>
</feature>
<evidence type="ECO:0000313" key="4">
    <source>
        <dbReference type="EMBL" id="OSS43556.1"/>
    </source>
</evidence>
<keyword evidence="1" id="KW-0175">Coiled coil</keyword>
<evidence type="ECO:0000256" key="3">
    <source>
        <dbReference type="SAM" id="SignalP"/>
    </source>
</evidence>
<evidence type="ECO:0000313" key="5">
    <source>
        <dbReference type="Proteomes" id="UP000193240"/>
    </source>
</evidence>
<reference evidence="4 5" key="1">
    <citation type="journal article" date="2017" name="Genome Announc.">
        <title>Genome sequence of the saprophytic ascomycete Epicoccum nigrum ICMP 19927 strain isolated from New Zealand.</title>
        <authorList>
            <person name="Fokin M."/>
            <person name="Fleetwood D."/>
            <person name="Weir B.S."/>
            <person name="Villas-Boas S.G."/>
        </authorList>
    </citation>
    <scope>NUCLEOTIDE SEQUENCE [LARGE SCALE GENOMIC DNA]</scope>
    <source>
        <strain evidence="4 5">ICMP 19927</strain>
    </source>
</reference>
<keyword evidence="3" id="KW-0732">Signal</keyword>
<dbReference type="AlphaFoldDB" id="A0A1Y2LI30"/>
<dbReference type="STRING" id="105696.A0A1Y2LI30"/>
<dbReference type="EMBL" id="KZ107863">
    <property type="protein sequence ID" value="OSS43556.1"/>
    <property type="molecule type" value="Genomic_DNA"/>
</dbReference>
<dbReference type="InParanoid" id="A0A1Y2LI30"/>
<feature type="chain" id="PRO_5012079031" evidence="3">
    <location>
        <begin position="20"/>
        <end position="648"/>
    </location>
</feature>
<feature type="coiled-coil region" evidence="1">
    <location>
        <begin position="489"/>
        <end position="602"/>
    </location>
</feature>
<feature type="compositionally biased region" description="Low complexity" evidence="2">
    <location>
        <begin position="50"/>
        <end position="63"/>
    </location>
</feature>
<dbReference type="Proteomes" id="UP000193240">
    <property type="component" value="Unassembled WGS sequence"/>
</dbReference>
<evidence type="ECO:0000256" key="1">
    <source>
        <dbReference type="SAM" id="Coils"/>
    </source>
</evidence>
<name>A0A1Y2LI30_EPING</name>
<evidence type="ECO:0000256" key="2">
    <source>
        <dbReference type="SAM" id="MobiDB-lite"/>
    </source>
</evidence>
<sequence>MHPPNVLGLWSMCMTVAYALTIPQVQDGSLVRRDDWHIDSSITADVLKRATAPKPKPAAAAKPPATPAKPPASPVKPPAAPVKPPAAPVKPPAAPVKPPAAPVKPPVTPVKPPVTPVKPPVTPAKPIVWPKVKVPRPTTAVNTCGILVSCDEAEIEQEQVVARALTIAQETQEAPARRALPSLVRRDIRTFKVSGMKLTMKNLDYPGAADLYSVANPQVNVFDYNSPDMDKHQVKNSKTKPTNYDEYITEHIVELQTIKQFLGEAGKNDANIKKFVEEWWNKELDPVKASKRPNKPPITMGDRTTINKMVFEALGSDNNREDFVLCHEEINGYKARIWDLKAPMALTSSKKVKGKYTLAVEDAVAGKTDSNMYLSGLRATLAVFDYLNEPEVRSRLQRSVKHVGMELENAEYLTGVKIDLATPWKNFMKGRMLTLEDHAQKWIKKAIETETEVPLTNMITALKKKEADLIKEETGPGKGPHETKAKLASDNLDNEIKAAETAVTAQENDLKSKNAVLKTKRTVFNKAEKDLKDKTKELDKIKNDIAKEKDATKLANLKKEKTTIEQRENQLEVEKNTAENNKKVAEKERDAAKKEVVKKEKVVGLKRREKFSLRSEWLKQVIDGLEKDKKIVAAYKAAGAAAKFPSAV</sequence>
<gene>
    <name evidence="4" type="ORF">B5807_11749</name>
</gene>
<organism evidence="4 5">
    <name type="scientific">Epicoccum nigrum</name>
    <name type="common">Soil fungus</name>
    <name type="synonym">Epicoccum purpurascens</name>
    <dbReference type="NCBI Taxonomy" id="105696"/>
    <lineage>
        <taxon>Eukaryota</taxon>
        <taxon>Fungi</taxon>
        <taxon>Dikarya</taxon>
        <taxon>Ascomycota</taxon>
        <taxon>Pezizomycotina</taxon>
        <taxon>Dothideomycetes</taxon>
        <taxon>Pleosporomycetidae</taxon>
        <taxon>Pleosporales</taxon>
        <taxon>Pleosporineae</taxon>
        <taxon>Didymellaceae</taxon>
        <taxon>Epicoccum</taxon>
    </lineage>
</organism>
<feature type="signal peptide" evidence="3">
    <location>
        <begin position="1"/>
        <end position="19"/>
    </location>
</feature>
<feature type="region of interest" description="Disordered" evidence="2">
    <location>
        <begin position="49"/>
        <end position="109"/>
    </location>
</feature>
<accession>A0A1Y2LI30</accession>
<protein>
    <submittedName>
        <fullName evidence="4">Uncharacterized protein</fullName>
    </submittedName>
</protein>